<evidence type="ECO:0008006" key="3">
    <source>
        <dbReference type="Google" id="ProtNLM"/>
    </source>
</evidence>
<evidence type="ECO:0000256" key="1">
    <source>
        <dbReference type="SAM" id="MobiDB-lite"/>
    </source>
</evidence>
<protein>
    <recommendedName>
        <fullName evidence="3">Guanylate cyclase domain-containing protein</fullName>
    </recommendedName>
</protein>
<evidence type="ECO:0000313" key="2">
    <source>
        <dbReference type="EMBL" id="CAD9205424.1"/>
    </source>
</evidence>
<dbReference type="EMBL" id="HBGG01015021">
    <property type="protein sequence ID" value="CAD9205424.1"/>
    <property type="molecule type" value="Transcribed_RNA"/>
</dbReference>
<dbReference type="Gene3D" id="3.30.70.1230">
    <property type="entry name" value="Nucleotide cyclase"/>
    <property type="match status" value="1"/>
</dbReference>
<accession>A0A7S1X304</accession>
<feature type="region of interest" description="Disordered" evidence="1">
    <location>
        <begin position="57"/>
        <end position="93"/>
    </location>
</feature>
<dbReference type="InterPro" id="IPR029787">
    <property type="entry name" value="Nucleotide_cyclase"/>
</dbReference>
<feature type="compositionally biased region" description="Polar residues" evidence="1">
    <location>
        <begin position="1"/>
        <end position="11"/>
    </location>
</feature>
<sequence>MGCTSSVNAGNFTWVPETGSSSKASQAGGETGQSSSLHLHQRFANFCHRRNRNKDVASLATDTSETRTARGDEGSSENLERAGGKITDDPGEWDSKWEEEARALAAVTMPFLPARVCVAFAAGNLTSQGSGGMSPPAVTTGPRRAAVKVLRSPPPRVIHAALLIVDVSGFTALSEDARRRLGAEGVEAFSLALSAFFAEMMQLFSRFRGDVDCFAV</sequence>
<feature type="compositionally biased region" description="Basic and acidic residues" evidence="1">
    <location>
        <begin position="64"/>
        <end position="93"/>
    </location>
</feature>
<organism evidence="2">
    <name type="scientific">Tetraselmis chuii</name>
    <dbReference type="NCBI Taxonomy" id="63592"/>
    <lineage>
        <taxon>Eukaryota</taxon>
        <taxon>Viridiplantae</taxon>
        <taxon>Chlorophyta</taxon>
        <taxon>core chlorophytes</taxon>
        <taxon>Chlorodendrophyceae</taxon>
        <taxon>Chlorodendrales</taxon>
        <taxon>Chlorodendraceae</taxon>
        <taxon>Tetraselmis</taxon>
    </lineage>
</organism>
<reference evidence="2" key="1">
    <citation type="submission" date="2021-01" db="EMBL/GenBank/DDBJ databases">
        <authorList>
            <person name="Corre E."/>
            <person name="Pelletier E."/>
            <person name="Niang G."/>
            <person name="Scheremetjew M."/>
            <person name="Finn R."/>
            <person name="Kale V."/>
            <person name="Holt S."/>
            <person name="Cochrane G."/>
            <person name="Meng A."/>
            <person name="Brown T."/>
            <person name="Cohen L."/>
        </authorList>
    </citation>
    <scope>NUCLEOTIDE SEQUENCE</scope>
    <source>
        <strain evidence="2">PLY429</strain>
    </source>
</reference>
<proteinExistence type="predicted"/>
<feature type="region of interest" description="Disordered" evidence="1">
    <location>
        <begin position="1"/>
        <end position="35"/>
    </location>
</feature>
<dbReference type="AlphaFoldDB" id="A0A7S1X304"/>
<name>A0A7S1X304_9CHLO</name>
<gene>
    <name evidence="2" type="ORF">TCHU04912_LOCUS7660</name>
</gene>